<gene>
    <name evidence="2" type="ORF">B0T14DRAFT_566858</name>
</gene>
<keyword evidence="1" id="KW-0963">Cytoplasm</keyword>
<keyword evidence="1" id="KW-0378">Hydrolase</keyword>
<dbReference type="Gene3D" id="1.10.287.1080">
    <property type="entry name" value="MazG-like"/>
    <property type="match status" value="1"/>
</dbReference>
<comment type="cofactor">
    <cofactor evidence="1">
        <name>Mg(2+)</name>
        <dbReference type="ChEBI" id="CHEBI:18420"/>
    </cofactor>
</comment>
<keyword evidence="1" id="KW-0479">Metal-binding</keyword>
<dbReference type="CDD" id="cd11537">
    <property type="entry name" value="NTP-PPase_RS21-C6_like"/>
    <property type="match status" value="1"/>
</dbReference>
<dbReference type="EC" id="3.6.1.12" evidence="1"/>
<keyword evidence="1" id="KW-0460">Magnesium</keyword>
<dbReference type="GO" id="GO:0005829">
    <property type="term" value="C:cytosol"/>
    <property type="evidence" value="ECO:0007669"/>
    <property type="project" value="UniProtKB-SubCell"/>
</dbReference>
<proteinExistence type="predicted"/>
<comment type="catalytic activity">
    <reaction evidence="1">
        <text>dCTP + H2O = dCMP + diphosphate + H(+)</text>
        <dbReference type="Rhea" id="RHEA:22636"/>
        <dbReference type="ChEBI" id="CHEBI:15377"/>
        <dbReference type="ChEBI" id="CHEBI:15378"/>
        <dbReference type="ChEBI" id="CHEBI:33019"/>
        <dbReference type="ChEBI" id="CHEBI:57566"/>
        <dbReference type="ChEBI" id="CHEBI:61481"/>
        <dbReference type="EC" id="3.6.1.12"/>
    </reaction>
</comment>
<comment type="function">
    <text evidence="1">Hydrolyzes deoxynucleoside triphosphates (dNTPs) to the corresponding nucleoside monophosphates. Has a strong preference for dCTP and its analogs including 5-iodo-dCTP and 5-methyl-dCTP for which it may even have a higher efficiency. May protect DNA or RNA against the incorporation of these genotoxic nucleotide analogs through their catabolism.</text>
</comment>
<accession>A0AA40C087</accession>
<dbReference type="GO" id="GO:0000287">
    <property type="term" value="F:magnesium ion binding"/>
    <property type="evidence" value="ECO:0007669"/>
    <property type="project" value="UniProtKB-UniRule"/>
</dbReference>
<dbReference type="PIRSF" id="PIRSF029826">
    <property type="entry name" value="UCP029826_pph"/>
    <property type="match status" value="1"/>
</dbReference>
<dbReference type="Proteomes" id="UP001175000">
    <property type="component" value="Unassembled WGS sequence"/>
</dbReference>
<comment type="caution">
    <text evidence="2">The sequence shown here is derived from an EMBL/GenBank/DDBJ whole genome shotgun (WGS) entry which is preliminary data.</text>
</comment>
<evidence type="ECO:0000313" key="3">
    <source>
        <dbReference type="Proteomes" id="UP001175000"/>
    </source>
</evidence>
<dbReference type="InterPro" id="IPR052555">
    <property type="entry name" value="dCTP_Pyrophosphatase"/>
</dbReference>
<protein>
    <recommendedName>
        <fullName evidence="1">dCTP pyrophosphatase 1</fullName>
        <ecNumber evidence="1">3.6.1.12</ecNumber>
    </recommendedName>
</protein>
<comment type="subcellular location">
    <subcellularLocation>
        <location evidence="1">Cytoplasm</location>
        <location evidence="1">Cytosol</location>
    </subcellularLocation>
</comment>
<dbReference type="PANTHER" id="PTHR46523:SF1">
    <property type="entry name" value="DCTP PYROPHOSPHATASE 1"/>
    <property type="match status" value="1"/>
</dbReference>
<dbReference type="GO" id="GO:0042262">
    <property type="term" value="P:DNA protection"/>
    <property type="evidence" value="ECO:0007669"/>
    <property type="project" value="UniProtKB-UniRule"/>
</dbReference>
<name>A0AA40C087_9PEZI</name>
<dbReference type="AlphaFoldDB" id="A0AA40C087"/>
<dbReference type="InterPro" id="IPR025984">
    <property type="entry name" value="DCTPP"/>
</dbReference>
<dbReference type="EMBL" id="JAULSU010000004">
    <property type="protein sequence ID" value="KAK0620075.1"/>
    <property type="molecule type" value="Genomic_DNA"/>
</dbReference>
<dbReference type="Pfam" id="PF12643">
    <property type="entry name" value="MazG-like"/>
    <property type="match status" value="1"/>
</dbReference>
<reference evidence="2" key="1">
    <citation type="submission" date="2023-06" db="EMBL/GenBank/DDBJ databases">
        <title>Genome-scale phylogeny and comparative genomics of the fungal order Sordariales.</title>
        <authorList>
            <consortium name="Lawrence Berkeley National Laboratory"/>
            <person name="Hensen N."/>
            <person name="Bonometti L."/>
            <person name="Westerberg I."/>
            <person name="Brannstrom I.O."/>
            <person name="Guillou S."/>
            <person name="Cros-Aarteil S."/>
            <person name="Calhoun S."/>
            <person name="Haridas S."/>
            <person name="Kuo A."/>
            <person name="Mondo S."/>
            <person name="Pangilinan J."/>
            <person name="Riley R."/>
            <person name="Labutti K."/>
            <person name="Andreopoulos B."/>
            <person name="Lipzen A."/>
            <person name="Chen C."/>
            <person name="Yanf M."/>
            <person name="Daum C."/>
            <person name="Ng V."/>
            <person name="Clum A."/>
            <person name="Steindorff A."/>
            <person name="Ohm R."/>
            <person name="Martin F."/>
            <person name="Silar P."/>
            <person name="Natvig D."/>
            <person name="Lalanne C."/>
            <person name="Gautier V."/>
            <person name="Ament-Velasquez S.L."/>
            <person name="Kruys A."/>
            <person name="Hutchinson M.I."/>
            <person name="Powell A.J."/>
            <person name="Barry K."/>
            <person name="Miller A.N."/>
            <person name="Grigoriev I.V."/>
            <person name="Debuchy R."/>
            <person name="Gladieux P."/>
            <person name="Thoren M.H."/>
            <person name="Johannesson H."/>
        </authorList>
    </citation>
    <scope>NUCLEOTIDE SEQUENCE</scope>
    <source>
        <strain evidence="2">CBS 606.72</strain>
    </source>
</reference>
<dbReference type="GO" id="GO:0006253">
    <property type="term" value="P:dCTP catabolic process"/>
    <property type="evidence" value="ECO:0007669"/>
    <property type="project" value="UniProtKB-UniRule"/>
</dbReference>
<evidence type="ECO:0000256" key="1">
    <source>
        <dbReference type="PIRNR" id="PIRNR029826"/>
    </source>
</evidence>
<sequence>MTTLTELQAILATFAAERNWDNAGYTPENLAKSISIEAAELLECYQWGKEPDPKDVRYELADVLTYCLQMARILGLDPAQIVLEKLEVTRKKYPPVAKETEAKKLEDGAQSPAT</sequence>
<dbReference type="PANTHER" id="PTHR46523">
    <property type="entry name" value="DCTP PYROPHOSPHATASE 1"/>
    <property type="match status" value="1"/>
</dbReference>
<comment type="subunit">
    <text evidence="1">Homotetramer.</text>
</comment>
<organism evidence="2 3">
    <name type="scientific">Immersiella caudata</name>
    <dbReference type="NCBI Taxonomy" id="314043"/>
    <lineage>
        <taxon>Eukaryota</taxon>
        <taxon>Fungi</taxon>
        <taxon>Dikarya</taxon>
        <taxon>Ascomycota</taxon>
        <taxon>Pezizomycotina</taxon>
        <taxon>Sordariomycetes</taxon>
        <taxon>Sordariomycetidae</taxon>
        <taxon>Sordariales</taxon>
        <taxon>Lasiosphaeriaceae</taxon>
        <taxon>Immersiella</taxon>
    </lineage>
</organism>
<dbReference type="SUPFAM" id="SSF101386">
    <property type="entry name" value="all-alpha NTP pyrophosphatases"/>
    <property type="match status" value="1"/>
</dbReference>
<evidence type="ECO:0000313" key="2">
    <source>
        <dbReference type="EMBL" id="KAK0620075.1"/>
    </source>
</evidence>
<keyword evidence="3" id="KW-1185">Reference proteome</keyword>
<dbReference type="GO" id="GO:0047840">
    <property type="term" value="F:dCTP diphosphatase activity"/>
    <property type="evidence" value="ECO:0007669"/>
    <property type="project" value="UniProtKB-UniRule"/>
</dbReference>